<feature type="domain" description="SH3b" evidence="2">
    <location>
        <begin position="36"/>
        <end position="103"/>
    </location>
</feature>
<evidence type="ECO:0000259" key="2">
    <source>
        <dbReference type="SMART" id="SM00287"/>
    </source>
</evidence>
<reference evidence="3" key="2">
    <citation type="journal article" date="2021" name="PeerJ">
        <title>Extensive microbial diversity within the chicken gut microbiome revealed by metagenomics and culture.</title>
        <authorList>
            <person name="Gilroy R."/>
            <person name="Ravi A."/>
            <person name="Getino M."/>
            <person name="Pursley I."/>
            <person name="Horton D.L."/>
            <person name="Alikhan N.F."/>
            <person name="Baker D."/>
            <person name="Gharbi K."/>
            <person name="Hall N."/>
            <person name="Watson M."/>
            <person name="Adriaenssens E.M."/>
            <person name="Foster-Nyarko E."/>
            <person name="Jarju S."/>
            <person name="Secka A."/>
            <person name="Antonio M."/>
            <person name="Oren A."/>
            <person name="Chaudhuri R.R."/>
            <person name="La Ragione R."/>
            <person name="Hildebrand F."/>
            <person name="Pallen M.J."/>
        </authorList>
    </citation>
    <scope>NUCLEOTIDE SEQUENCE</scope>
    <source>
        <strain evidence="3">ChiGjej1B1-24693</strain>
    </source>
</reference>
<evidence type="ECO:0000313" key="3">
    <source>
        <dbReference type="EMBL" id="HIT76350.1"/>
    </source>
</evidence>
<organism evidence="3 4">
    <name type="scientific">Candidatus Avipropionibacterium avicola</name>
    <dbReference type="NCBI Taxonomy" id="2840701"/>
    <lineage>
        <taxon>Bacteria</taxon>
        <taxon>Bacillati</taxon>
        <taxon>Actinomycetota</taxon>
        <taxon>Actinomycetes</taxon>
        <taxon>Propionibacteriales</taxon>
        <taxon>Propionibacteriaceae</taxon>
        <taxon>Propionibacteriaceae incertae sedis</taxon>
        <taxon>Candidatus Avipropionibacterium</taxon>
    </lineage>
</organism>
<feature type="chain" id="PRO_5038756048" evidence="1">
    <location>
        <begin position="33"/>
        <end position="193"/>
    </location>
</feature>
<evidence type="ECO:0000313" key="4">
    <source>
        <dbReference type="Proteomes" id="UP000886842"/>
    </source>
</evidence>
<comment type="caution">
    <text evidence="3">The sequence shown here is derived from an EMBL/GenBank/DDBJ whole genome shotgun (WGS) entry which is preliminary data.</text>
</comment>
<proteinExistence type="predicted"/>
<dbReference type="InterPro" id="IPR003646">
    <property type="entry name" value="SH3-like_bac-type"/>
</dbReference>
<sequence>MKISQWTRAAMTAVVAAGLAVGSVAAASPAHAAGGYKGKVIAKKGLVIRSAPSSHAKATGSLEKGDKISLDCKANGPKVDGNGMWYELSNGKGWVTARYVDNIGAAPKLCPVADTEFGVGKTKSGVNMRSGPTTDDSIRGALPKGTKVTVRCYVKSEKVGSHQLWYLLDNGSWVSAANVKRLDVPASNWVRCT</sequence>
<dbReference type="Pfam" id="PF08239">
    <property type="entry name" value="SH3_3"/>
    <property type="match status" value="2"/>
</dbReference>
<reference evidence="3" key="1">
    <citation type="submission" date="2020-10" db="EMBL/GenBank/DDBJ databases">
        <authorList>
            <person name="Gilroy R."/>
        </authorList>
    </citation>
    <scope>NUCLEOTIDE SEQUENCE</scope>
    <source>
        <strain evidence="3">ChiGjej1B1-24693</strain>
    </source>
</reference>
<feature type="domain" description="SH3b" evidence="2">
    <location>
        <begin position="115"/>
        <end position="183"/>
    </location>
</feature>
<dbReference type="AlphaFoldDB" id="A0A9D1KN56"/>
<dbReference type="SMART" id="SM00287">
    <property type="entry name" value="SH3b"/>
    <property type="match status" value="2"/>
</dbReference>
<dbReference type="Proteomes" id="UP000886842">
    <property type="component" value="Unassembled WGS sequence"/>
</dbReference>
<keyword evidence="1" id="KW-0732">Signal</keyword>
<accession>A0A9D1KN56</accession>
<dbReference type="Gene3D" id="2.30.30.40">
    <property type="entry name" value="SH3 Domains"/>
    <property type="match status" value="2"/>
</dbReference>
<dbReference type="EMBL" id="DVLP01000361">
    <property type="protein sequence ID" value="HIT76350.1"/>
    <property type="molecule type" value="Genomic_DNA"/>
</dbReference>
<protein>
    <submittedName>
        <fullName evidence="3">SH3 domain-containing protein</fullName>
    </submittedName>
</protein>
<gene>
    <name evidence="3" type="ORF">IAA98_12265</name>
</gene>
<feature type="signal peptide" evidence="1">
    <location>
        <begin position="1"/>
        <end position="32"/>
    </location>
</feature>
<name>A0A9D1KN56_9ACTN</name>
<evidence type="ECO:0000256" key="1">
    <source>
        <dbReference type="SAM" id="SignalP"/>
    </source>
</evidence>